<dbReference type="GO" id="GO:0046872">
    <property type="term" value="F:metal ion binding"/>
    <property type="evidence" value="ECO:0007669"/>
    <property type="project" value="UniProtKB-KW"/>
</dbReference>
<organism evidence="3 4">
    <name type="scientific">Anaerospora hongkongensis</name>
    <dbReference type="NCBI Taxonomy" id="244830"/>
    <lineage>
        <taxon>Bacteria</taxon>
        <taxon>Bacillati</taxon>
        <taxon>Bacillota</taxon>
        <taxon>Negativicutes</taxon>
        <taxon>Selenomonadales</taxon>
        <taxon>Sporomusaceae</taxon>
        <taxon>Anaerospora</taxon>
    </lineage>
</organism>
<dbReference type="CDD" id="cd06587">
    <property type="entry name" value="VOC"/>
    <property type="match status" value="1"/>
</dbReference>
<dbReference type="Pfam" id="PF00903">
    <property type="entry name" value="Glyoxalase"/>
    <property type="match status" value="1"/>
</dbReference>
<dbReference type="RefSeq" id="WP_165898951.1">
    <property type="nucleotide sequence ID" value="NZ_DALYTA010000002.1"/>
</dbReference>
<dbReference type="InterPro" id="IPR004360">
    <property type="entry name" value="Glyas_Fos-R_dOase_dom"/>
</dbReference>
<dbReference type="InterPro" id="IPR029068">
    <property type="entry name" value="Glyas_Bleomycin-R_OHBP_Dase"/>
</dbReference>
<accession>A0A4R1PTM3</accession>
<dbReference type="SUPFAM" id="SSF54593">
    <property type="entry name" value="Glyoxalase/Bleomycin resistance protein/Dihydroxybiphenyl dioxygenase"/>
    <property type="match status" value="1"/>
</dbReference>
<evidence type="ECO:0000313" key="4">
    <source>
        <dbReference type="Proteomes" id="UP000295063"/>
    </source>
</evidence>
<gene>
    <name evidence="3" type="ORF">EV210_1134</name>
</gene>
<name>A0A4R1PTM3_9FIRM</name>
<dbReference type="AlphaFoldDB" id="A0A4R1PTM3"/>
<dbReference type="GO" id="GO:0046491">
    <property type="term" value="P:L-methylmalonyl-CoA metabolic process"/>
    <property type="evidence" value="ECO:0007669"/>
    <property type="project" value="TreeGrafter"/>
</dbReference>
<dbReference type="InterPro" id="IPR037523">
    <property type="entry name" value="VOC_core"/>
</dbReference>
<evidence type="ECO:0000259" key="2">
    <source>
        <dbReference type="PROSITE" id="PS51819"/>
    </source>
</evidence>
<reference evidence="3 4" key="1">
    <citation type="submission" date="2019-03" db="EMBL/GenBank/DDBJ databases">
        <title>Genomic Encyclopedia of Type Strains, Phase IV (KMG-IV): sequencing the most valuable type-strain genomes for metagenomic binning, comparative biology and taxonomic classification.</title>
        <authorList>
            <person name="Goeker M."/>
        </authorList>
    </citation>
    <scope>NUCLEOTIDE SEQUENCE [LARGE SCALE GENOMIC DNA]</scope>
    <source>
        <strain evidence="3 4">DSM 15969</strain>
    </source>
</reference>
<dbReference type="EMBL" id="SLUI01000013">
    <property type="protein sequence ID" value="TCL35164.1"/>
    <property type="molecule type" value="Genomic_DNA"/>
</dbReference>
<sequence>MFTGIEHAAIAARDSQALVDWYTGLFGFRIVYSSGTNPPVYMLKAPDGTMLEILPAEKGEAAEHGARHIGLRHLAFSVTDFAAAYHYLEKRGIVFFEIREAANMKLAFFRDPEGNILHLMWRSQILD</sequence>
<dbReference type="PANTHER" id="PTHR43048:SF3">
    <property type="entry name" value="METHYLMALONYL-COA EPIMERASE, MITOCHONDRIAL"/>
    <property type="match status" value="1"/>
</dbReference>
<dbReference type="GO" id="GO:0004493">
    <property type="term" value="F:methylmalonyl-CoA epimerase activity"/>
    <property type="evidence" value="ECO:0007669"/>
    <property type="project" value="TreeGrafter"/>
</dbReference>
<proteinExistence type="predicted"/>
<dbReference type="Gene3D" id="3.10.180.10">
    <property type="entry name" value="2,3-Dihydroxybiphenyl 1,2-Dioxygenase, domain 1"/>
    <property type="match status" value="1"/>
</dbReference>
<dbReference type="PANTHER" id="PTHR43048">
    <property type="entry name" value="METHYLMALONYL-COA EPIMERASE"/>
    <property type="match status" value="1"/>
</dbReference>
<dbReference type="Proteomes" id="UP000295063">
    <property type="component" value="Unassembled WGS sequence"/>
</dbReference>
<protein>
    <submittedName>
        <fullName evidence="3">Glyoxylase I family protein</fullName>
    </submittedName>
</protein>
<evidence type="ECO:0000313" key="3">
    <source>
        <dbReference type="EMBL" id="TCL35164.1"/>
    </source>
</evidence>
<feature type="domain" description="VOC" evidence="2">
    <location>
        <begin position="4"/>
        <end position="122"/>
    </location>
</feature>
<keyword evidence="4" id="KW-1185">Reference proteome</keyword>
<comment type="caution">
    <text evidence="3">The sequence shown here is derived from an EMBL/GenBank/DDBJ whole genome shotgun (WGS) entry which is preliminary data.</text>
</comment>
<evidence type="ECO:0000256" key="1">
    <source>
        <dbReference type="ARBA" id="ARBA00022723"/>
    </source>
</evidence>
<dbReference type="PROSITE" id="PS51819">
    <property type="entry name" value="VOC"/>
    <property type="match status" value="1"/>
</dbReference>
<keyword evidence="1" id="KW-0479">Metal-binding</keyword>
<dbReference type="InterPro" id="IPR051785">
    <property type="entry name" value="MMCE/EMCE_epimerase"/>
</dbReference>